<organism evidence="3">
    <name type="scientific">Pseudogymnoascus destructans</name>
    <dbReference type="NCBI Taxonomy" id="655981"/>
    <lineage>
        <taxon>Eukaryota</taxon>
        <taxon>Fungi</taxon>
        <taxon>Dikarya</taxon>
        <taxon>Ascomycota</taxon>
        <taxon>Pezizomycotina</taxon>
        <taxon>Leotiomycetes</taxon>
        <taxon>Thelebolales</taxon>
        <taxon>Thelebolaceae</taxon>
        <taxon>Pseudogymnoascus</taxon>
    </lineage>
</organism>
<gene>
    <name evidence="3" type="ORF">VC83_07568</name>
</gene>
<sequence length="432" mass="45609">MSDAYELYLSGIGTLRPAATPLNLRIGLKQLNLDQAEELVNAVSHPRSEKYGQYWTPQQFLEMFGPSSDAVSDTIAWLLKAGVPRKSIALSAGKNWIKVDTTVRLAEFLLDTTYSVYESAIELVACETYSVPADVRRHISTLYNIPEKGESVEGNSYGIVEYAPQSYNQEDLNGFFSVSGNIPNDTAPSSSALMAAIFPTKPGPEPASATVPTLVPFACCRNGAEKTIQTQAIYEKMPIPPPCGALAGAFRVLCLRCLRAKARGLEDHECVWPPASSKCEYCTGQHAPCVSLPWFLGPEFRALLDAEASTNPDPAAIKAAAAEAARVVTLAGQSAPKFRSAAEAASYEEARAMRAALEEGLGGIRASLARLEAGQATVPSVVAGAVADVVAAVGKLPAAVATTPSRGGRGGRKGGEPAGEPEGGFGPDYAEE</sequence>
<dbReference type="VEuPathDB" id="FungiDB:GMDG_04502"/>
<evidence type="ECO:0000259" key="2">
    <source>
        <dbReference type="SMART" id="SM00944"/>
    </source>
</evidence>
<proteinExistence type="predicted"/>
<dbReference type="GO" id="GO:0008240">
    <property type="term" value="F:tripeptidyl-peptidase activity"/>
    <property type="evidence" value="ECO:0007669"/>
    <property type="project" value="TreeGrafter"/>
</dbReference>
<dbReference type="SUPFAM" id="SSF54897">
    <property type="entry name" value="Protease propeptides/inhibitors"/>
    <property type="match status" value="1"/>
</dbReference>
<dbReference type="CDD" id="cd11377">
    <property type="entry name" value="Pro-peptidase_S53"/>
    <property type="match status" value="1"/>
</dbReference>
<dbReference type="InterPro" id="IPR050819">
    <property type="entry name" value="Tripeptidyl-peptidase_I"/>
</dbReference>
<dbReference type="eggNOG" id="ENOG502QTN1">
    <property type="taxonomic scope" value="Eukaryota"/>
</dbReference>
<accession>A0A176ZZY7</accession>
<dbReference type="Proteomes" id="UP000077154">
    <property type="component" value="Unassembled WGS sequence"/>
</dbReference>
<dbReference type="EMBL" id="KV441408">
    <property type="protein sequence ID" value="OAF55589.1"/>
    <property type="molecule type" value="Genomic_DNA"/>
</dbReference>
<dbReference type="RefSeq" id="XP_024320889.1">
    <property type="nucleotide sequence ID" value="XM_024471135.1"/>
</dbReference>
<dbReference type="VEuPathDB" id="FungiDB:GMDG_04501"/>
<feature type="region of interest" description="Disordered" evidence="1">
    <location>
        <begin position="400"/>
        <end position="432"/>
    </location>
</feature>
<reference evidence="3" key="1">
    <citation type="submission" date="2016-03" db="EMBL/GenBank/DDBJ databases">
        <title>Updated assembly of Pseudogymnoascus destructans, the fungus causing white-nose syndrome of bats.</title>
        <authorList>
            <person name="Palmer J.M."/>
            <person name="Drees K.P."/>
            <person name="Foster J.T."/>
            <person name="Lindner D.L."/>
        </authorList>
    </citation>
    <scope>NUCLEOTIDE SEQUENCE [LARGE SCALE GENOMIC DNA]</scope>
    <source>
        <strain evidence="3">20631-21</strain>
    </source>
</reference>
<evidence type="ECO:0000256" key="1">
    <source>
        <dbReference type="SAM" id="MobiDB-lite"/>
    </source>
</evidence>
<dbReference type="GeneID" id="36290613"/>
<dbReference type="PANTHER" id="PTHR14218:SF19">
    <property type="entry name" value="SERINE PROTEASE AORO, PUTATIVE (AFU_ORTHOLOGUE AFUA_6G10250)-RELATED"/>
    <property type="match status" value="1"/>
</dbReference>
<dbReference type="SMART" id="SM00944">
    <property type="entry name" value="Pro-kuma_activ"/>
    <property type="match status" value="1"/>
</dbReference>
<feature type="domain" description="Peptidase S53 activation" evidence="2">
    <location>
        <begin position="6"/>
        <end position="148"/>
    </location>
</feature>
<evidence type="ECO:0000313" key="3">
    <source>
        <dbReference type="EMBL" id="OAF55589.1"/>
    </source>
</evidence>
<dbReference type="GO" id="GO:0006508">
    <property type="term" value="P:proteolysis"/>
    <property type="evidence" value="ECO:0007669"/>
    <property type="project" value="TreeGrafter"/>
</dbReference>
<dbReference type="InterPro" id="IPR015366">
    <property type="entry name" value="S53_propep"/>
</dbReference>
<dbReference type="AlphaFoldDB" id="A0A176ZZY7"/>
<dbReference type="GO" id="GO:0004175">
    <property type="term" value="F:endopeptidase activity"/>
    <property type="evidence" value="ECO:0007669"/>
    <property type="project" value="TreeGrafter"/>
</dbReference>
<dbReference type="Pfam" id="PF09286">
    <property type="entry name" value="Pro-kuma_activ"/>
    <property type="match status" value="1"/>
</dbReference>
<protein>
    <recommendedName>
        <fullName evidence="2">Peptidase S53 activation domain-containing protein</fullName>
    </recommendedName>
</protein>
<name>A0A176ZZY7_9PEZI</name>
<dbReference type="OrthoDB" id="3795508at2759"/>
<dbReference type="PANTHER" id="PTHR14218">
    <property type="entry name" value="PROTEASE S8 TRIPEPTIDYL PEPTIDASE I CLN2"/>
    <property type="match status" value="1"/>
</dbReference>